<feature type="transmembrane region" description="Helical" evidence="1">
    <location>
        <begin position="27"/>
        <end position="48"/>
    </location>
</feature>
<evidence type="ECO:0000313" key="3">
    <source>
        <dbReference type="Proteomes" id="UP000468668"/>
    </source>
</evidence>
<evidence type="ECO:0000256" key="1">
    <source>
        <dbReference type="SAM" id="Phobius"/>
    </source>
</evidence>
<feature type="transmembrane region" description="Helical" evidence="1">
    <location>
        <begin position="60"/>
        <end position="82"/>
    </location>
</feature>
<accession>A0A6N6NLZ7</accession>
<protein>
    <submittedName>
        <fullName evidence="2">Uncharacterized protein</fullName>
    </submittedName>
</protein>
<comment type="caution">
    <text evidence="2">The sequence shown here is derived from an EMBL/GenBank/DDBJ whole genome shotgun (WGS) entry which is preliminary data.</text>
</comment>
<keyword evidence="1" id="KW-1133">Transmembrane helix</keyword>
<dbReference type="AlphaFoldDB" id="A0A6N6NLZ7"/>
<reference evidence="2 3" key="1">
    <citation type="submission" date="2019-09" db="EMBL/GenBank/DDBJ databases">
        <title>Whole genome shotgun sequencing (WGS) of Ellagibacter isourolithinifaciens DSM 104140(T) and Adlercreutzia muris DSM 29508(T).</title>
        <authorList>
            <person name="Stoll D.A."/>
            <person name="Danylec N."/>
            <person name="Huch M."/>
        </authorList>
    </citation>
    <scope>NUCLEOTIDE SEQUENCE [LARGE SCALE GENOMIC DNA]</scope>
    <source>
        <strain evidence="2 3">DSM 104140</strain>
    </source>
</reference>
<gene>
    <name evidence="2" type="ORF">F8C90_04980</name>
</gene>
<dbReference type="Proteomes" id="UP000468668">
    <property type="component" value="Unassembled WGS sequence"/>
</dbReference>
<feature type="transmembrane region" description="Helical" evidence="1">
    <location>
        <begin position="124"/>
        <end position="144"/>
    </location>
</feature>
<dbReference type="EMBL" id="WAJR01000009">
    <property type="protein sequence ID" value="KAB1640732.1"/>
    <property type="molecule type" value="Genomic_DNA"/>
</dbReference>
<keyword evidence="3" id="KW-1185">Reference proteome</keyword>
<organism evidence="2 3">
    <name type="scientific">Ellagibacter isourolithinifaciens</name>
    <dbReference type="NCBI Taxonomy" id="2137581"/>
    <lineage>
        <taxon>Bacteria</taxon>
        <taxon>Bacillati</taxon>
        <taxon>Actinomycetota</taxon>
        <taxon>Coriobacteriia</taxon>
        <taxon>Eggerthellales</taxon>
        <taxon>Eggerthellaceae</taxon>
        <taxon>Ellagibacter</taxon>
    </lineage>
</organism>
<evidence type="ECO:0000313" key="2">
    <source>
        <dbReference type="EMBL" id="KAB1640732.1"/>
    </source>
</evidence>
<keyword evidence="1" id="KW-0812">Transmembrane</keyword>
<sequence>MTRTTSEDAAIINRGSLSSVWKTESGYATLGIFANIAIVLAVTVSVYLSGGSSTIGSKVFSGTCAASFIVAGLYLLTIYRSYYSSKPIVRSCKIASFLNGFLGAGLFGLLWNRLLTKSKSGDSAGVLGAIALLLWAAYIVFNIYTITNYQPKPITSPTDSRLYSDGGYQRMDIVYAGYTYTDDDTGATFDVPSGWVKDEQSRGVVFTSTDDTAEALFLKPHDIWSSLDNKDSISRDAINQEAFVEDDFIGFSSNFIADCKDEKVSSETIGSYDYFVVTGSGYTKGGTKVQMESCTHIENGYAYQWVFFKYADSSSQDRSSDYIAMIESAKY</sequence>
<feature type="transmembrane region" description="Helical" evidence="1">
    <location>
        <begin position="94"/>
        <end position="112"/>
    </location>
</feature>
<dbReference type="GeneID" id="98657758"/>
<dbReference type="RefSeq" id="WP_158049360.1">
    <property type="nucleotide sequence ID" value="NZ_WAJR01000009.1"/>
</dbReference>
<name>A0A6N6NLZ7_9ACTN</name>
<proteinExistence type="predicted"/>
<keyword evidence="1" id="KW-0472">Membrane</keyword>